<accession>A0A2N8K8K6</accession>
<keyword evidence="2" id="KW-1185">Reference proteome</keyword>
<dbReference type="Proteomes" id="UP000235994">
    <property type="component" value="Unassembled WGS sequence"/>
</dbReference>
<dbReference type="EMBL" id="POQS01000018">
    <property type="protein sequence ID" value="PND29786.1"/>
    <property type="molecule type" value="Genomic_DNA"/>
</dbReference>
<dbReference type="Pfam" id="PF07511">
    <property type="entry name" value="DUF1525"/>
    <property type="match status" value="1"/>
</dbReference>
<gene>
    <name evidence="1" type="ORF">C1I89_32905</name>
</gene>
<evidence type="ECO:0000313" key="1">
    <source>
        <dbReference type="EMBL" id="PND29786.1"/>
    </source>
</evidence>
<comment type="caution">
    <text evidence="1">The sequence shown here is derived from an EMBL/GenBank/DDBJ whole genome shotgun (WGS) entry which is preliminary data.</text>
</comment>
<name>A0A2N8K8K6_9BURK</name>
<dbReference type="NCBIfam" id="TIGR03757">
    <property type="entry name" value="conj_TIGR03757"/>
    <property type="match status" value="1"/>
</dbReference>
<dbReference type="AlphaFoldDB" id="A0A2N8K8K6"/>
<dbReference type="InterPro" id="IPR011090">
    <property type="entry name" value="Integr_conj_element_PFL4709"/>
</dbReference>
<dbReference type="RefSeq" id="WP_102776337.1">
    <property type="nucleotide sequence ID" value="NZ_POQS01000018.1"/>
</dbReference>
<reference evidence="1 2" key="1">
    <citation type="submission" date="2018-01" db="EMBL/GenBank/DDBJ databases">
        <title>The draft genome of an aniline degradation strain ANB-1.</title>
        <authorList>
            <person name="Zhang L."/>
            <person name="Jiang J."/>
        </authorList>
    </citation>
    <scope>NUCLEOTIDE SEQUENCE [LARGE SCALE GENOMIC DNA]</scope>
    <source>
        <strain evidence="1 2">ANB-1</strain>
    </source>
</reference>
<sequence length="143" mass="15534">MPTSFSRLWPAVQFIAGVYATLAAPLALADDVIVVTDSRHPVTAPANARVIELDRAARLEAKLSADLPSDPERAAALVQQRLRDGGEKLQRELAAAYQSIADAWSLGVTTLPAVVLNQRYVLYGEPDVARAVARIEAYRRTQP</sequence>
<evidence type="ECO:0000313" key="2">
    <source>
        <dbReference type="Proteomes" id="UP000235994"/>
    </source>
</evidence>
<organism evidence="1 2">
    <name type="scientific">Achromobacter pulmonis</name>
    <dbReference type="NCBI Taxonomy" id="1389932"/>
    <lineage>
        <taxon>Bacteria</taxon>
        <taxon>Pseudomonadati</taxon>
        <taxon>Pseudomonadota</taxon>
        <taxon>Betaproteobacteria</taxon>
        <taxon>Burkholderiales</taxon>
        <taxon>Alcaligenaceae</taxon>
        <taxon>Achromobacter</taxon>
    </lineage>
</organism>
<proteinExistence type="predicted"/>
<protein>
    <submittedName>
        <fullName evidence="1">TIGR03757 family integrating conjugative element protein</fullName>
    </submittedName>
</protein>